<sequence length="146" mass="16491">MPKSTRHDTQIVFAARDAAETPLPQEVLMLSSGRGANVRILHTSTPVRSDSGWYEWTNDTAASLGLQEIKLPHAICQEDLASMLRVHASRSRGLQEHRRDTHLIDRIERLFADVVFVFRRSARALNSTPENVCSKVKGLETHEYTI</sequence>
<reference evidence="1 2" key="1">
    <citation type="submission" date="2023-09" db="EMBL/GenBank/DDBJ databases">
        <title>Complete-Gapless Cercospora beticola genome.</title>
        <authorList>
            <person name="Wyatt N.A."/>
            <person name="Spanner R.E."/>
            <person name="Bolton M.D."/>
        </authorList>
    </citation>
    <scope>NUCLEOTIDE SEQUENCE [LARGE SCALE GENOMIC DNA]</scope>
    <source>
        <strain evidence="1">Cb09-40</strain>
    </source>
</reference>
<organism evidence="1 2">
    <name type="scientific">Cercospora beticola</name>
    <name type="common">Sugarbeet leaf spot fungus</name>
    <dbReference type="NCBI Taxonomy" id="122368"/>
    <lineage>
        <taxon>Eukaryota</taxon>
        <taxon>Fungi</taxon>
        <taxon>Dikarya</taxon>
        <taxon>Ascomycota</taxon>
        <taxon>Pezizomycotina</taxon>
        <taxon>Dothideomycetes</taxon>
        <taxon>Dothideomycetidae</taxon>
        <taxon>Mycosphaerellales</taxon>
        <taxon>Mycosphaerellaceae</taxon>
        <taxon>Cercospora</taxon>
    </lineage>
</organism>
<dbReference type="EMBL" id="CP134189">
    <property type="protein sequence ID" value="WPB04970.1"/>
    <property type="molecule type" value="Genomic_DNA"/>
</dbReference>
<keyword evidence="2" id="KW-1185">Reference proteome</keyword>
<evidence type="ECO:0000313" key="2">
    <source>
        <dbReference type="Proteomes" id="UP001302367"/>
    </source>
</evidence>
<dbReference type="Proteomes" id="UP001302367">
    <property type="component" value="Chromosome 6"/>
</dbReference>
<accession>A0ABZ0NZK6</accession>
<name>A0ABZ0NZK6_CERBT</name>
<gene>
    <name evidence="1" type="ORF">RHO25_009618</name>
</gene>
<dbReference type="RefSeq" id="XP_065459269.1">
    <property type="nucleotide sequence ID" value="XM_065603197.1"/>
</dbReference>
<dbReference type="GeneID" id="90644584"/>
<evidence type="ECO:0000313" key="1">
    <source>
        <dbReference type="EMBL" id="WPB04970.1"/>
    </source>
</evidence>
<protein>
    <submittedName>
        <fullName evidence="1">Uncharacterized protein</fullName>
    </submittedName>
</protein>
<proteinExistence type="predicted"/>